<reference evidence="2 3" key="1">
    <citation type="submission" date="2023-12" db="EMBL/GenBank/DDBJ databases">
        <title>A high-quality genome assembly for Dillenia turbinata (Dilleniales).</title>
        <authorList>
            <person name="Chanderbali A."/>
        </authorList>
    </citation>
    <scope>NUCLEOTIDE SEQUENCE [LARGE SCALE GENOMIC DNA]</scope>
    <source>
        <strain evidence="2">LSX21</strain>
        <tissue evidence="2">Leaf</tissue>
    </source>
</reference>
<dbReference type="PANTHER" id="PTHR31052">
    <property type="entry name" value="COBRA-LIKE PROTEIN 7"/>
    <property type="match status" value="1"/>
</dbReference>
<dbReference type="EMBL" id="JBAMMX010000001">
    <property type="protein sequence ID" value="KAK6946854.1"/>
    <property type="molecule type" value="Genomic_DNA"/>
</dbReference>
<protein>
    <recommendedName>
        <fullName evidence="1">COBRA C-terminal domain-containing protein</fullName>
    </recommendedName>
</protein>
<dbReference type="InterPro" id="IPR056900">
    <property type="entry name" value="COB_C"/>
</dbReference>
<gene>
    <name evidence="2" type="ORF">RJ641_000327</name>
</gene>
<dbReference type="Proteomes" id="UP001370490">
    <property type="component" value="Unassembled WGS sequence"/>
</dbReference>
<evidence type="ECO:0000313" key="2">
    <source>
        <dbReference type="EMBL" id="KAK6946854.1"/>
    </source>
</evidence>
<sequence length="194" mass="22115">MHAQCSCHQTLIVPFENRTSKALEWASMMHFPVTKPLHCPDNCGVNLNWHIHLDYRSRWTARITLFNWDDTPFDDWFIAIQIKKAHAGFENVYSFNGTKLPEMNNTIFLQGLPGLNYLMGEVNGTSPQDPRVPGKQQTMISFSKKKTPRINIPKGDGFPTKVLFNGEECVLPTQFPTATGHRSHISLLPLFFLS</sequence>
<organism evidence="2 3">
    <name type="scientific">Dillenia turbinata</name>
    <dbReference type="NCBI Taxonomy" id="194707"/>
    <lineage>
        <taxon>Eukaryota</taxon>
        <taxon>Viridiplantae</taxon>
        <taxon>Streptophyta</taxon>
        <taxon>Embryophyta</taxon>
        <taxon>Tracheophyta</taxon>
        <taxon>Spermatophyta</taxon>
        <taxon>Magnoliopsida</taxon>
        <taxon>eudicotyledons</taxon>
        <taxon>Gunneridae</taxon>
        <taxon>Pentapetalae</taxon>
        <taxon>Dilleniales</taxon>
        <taxon>Dilleniaceae</taxon>
        <taxon>Dillenia</taxon>
    </lineage>
</organism>
<dbReference type="PANTHER" id="PTHR31052:SF2">
    <property type="entry name" value="COBRA-LIKE PROTEIN 10"/>
    <property type="match status" value="1"/>
</dbReference>
<dbReference type="AlphaFoldDB" id="A0AAN8W640"/>
<evidence type="ECO:0000259" key="1">
    <source>
        <dbReference type="Pfam" id="PF25079"/>
    </source>
</evidence>
<comment type="caution">
    <text evidence="2">The sequence shown here is derived from an EMBL/GenBank/DDBJ whole genome shotgun (WGS) entry which is preliminary data.</text>
</comment>
<evidence type="ECO:0000313" key="3">
    <source>
        <dbReference type="Proteomes" id="UP001370490"/>
    </source>
</evidence>
<keyword evidence="3" id="KW-1185">Reference proteome</keyword>
<proteinExistence type="predicted"/>
<dbReference type="Pfam" id="PF25079">
    <property type="entry name" value="COB_C"/>
    <property type="match status" value="1"/>
</dbReference>
<accession>A0AAN8W640</accession>
<name>A0AAN8W640_9MAGN</name>
<feature type="domain" description="COBRA C-terminal" evidence="1">
    <location>
        <begin position="4"/>
        <end position="176"/>
    </location>
</feature>